<evidence type="ECO:0000256" key="2">
    <source>
        <dbReference type="ARBA" id="ARBA00004651"/>
    </source>
</evidence>
<dbReference type="EMBL" id="FOQD01000014">
    <property type="protein sequence ID" value="SFI98505.1"/>
    <property type="molecule type" value="Genomic_DNA"/>
</dbReference>
<dbReference type="PANTHER" id="PTHR44936:SF10">
    <property type="entry name" value="SENSOR PROTEIN RSTB"/>
    <property type="match status" value="1"/>
</dbReference>
<evidence type="ECO:0000256" key="5">
    <source>
        <dbReference type="ARBA" id="ARBA00022553"/>
    </source>
</evidence>
<dbReference type="STRING" id="1576369.SAMN05421753_11459"/>
<reference evidence="14" key="1">
    <citation type="submission" date="2016-10" db="EMBL/GenBank/DDBJ databases">
        <authorList>
            <person name="Varghese N."/>
            <person name="Submissions S."/>
        </authorList>
    </citation>
    <scope>NUCLEOTIDE SEQUENCE [LARGE SCALE GENOMIC DNA]</scope>
    <source>
        <strain evidence="14">DSM 26348</strain>
    </source>
</reference>
<dbReference type="PRINTS" id="PR00344">
    <property type="entry name" value="BCTRLSENSOR"/>
</dbReference>
<evidence type="ECO:0000256" key="9">
    <source>
        <dbReference type="ARBA" id="ARBA00022840"/>
    </source>
</evidence>
<name>A0A1I3MP63_9PLAN</name>
<feature type="domain" description="HAMP" evidence="12">
    <location>
        <begin position="177"/>
        <end position="229"/>
    </location>
</feature>
<dbReference type="PROSITE" id="PS50885">
    <property type="entry name" value="HAMP"/>
    <property type="match status" value="1"/>
</dbReference>
<comment type="subcellular location">
    <subcellularLocation>
        <location evidence="2">Cell membrane</location>
        <topology evidence="2">Multi-pass membrane protein</topology>
    </subcellularLocation>
</comment>
<dbReference type="Gene3D" id="3.30.565.10">
    <property type="entry name" value="Histidine kinase-like ATPase, C-terminal domain"/>
    <property type="match status" value="1"/>
</dbReference>
<dbReference type="SMART" id="SM00304">
    <property type="entry name" value="HAMP"/>
    <property type="match status" value="1"/>
</dbReference>
<dbReference type="OrthoDB" id="1931120at2"/>
<comment type="catalytic activity">
    <reaction evidence="1">
        <text>ATP + protein L-histidine = ADP + protein N-phospho-L-histidine.</text>
        <dbReference type="EC" id="2.7.13.3"/>
    </reaction>
</comment>
<dbReference type="GO" id="GO:0000155">
    <property type="term" value="F:phosphorelay sensor kinase activity"/>
    <property type="evidence" value="ECO:0007669"/>
    <property type="project" value="InterPro"/>
</dbReference>
<evidence type="ECO:0000259" key="11">
    <source>
        <dbReference type="PROSITE" id="PS50109"/>
    </source>
</evidence>
<evidence type="ECO:0000256" key="4">
    <source>
        <dbReference type="ARBA" id="ARBA00022475"/>
    </source>
</evidence>
<dbReference type="InterPro" id="IPR003594">
    <property type="entry name" value="HATPase_dom"/>
</dbReference>
<protein>
    <recommendedName>
        <fullName evidence="3">histidine kinase</fullName>
        <ecNumber evidence="3">2.7.13.3</ecNumber>
    </recommendedName>
</protein>
<dbReference type="EC" id="2.7.13.3" evidence="3"/>
<dbReference type="InterPro" id="IPR036097">
    <property type="entry name" value="HisK_dim/P_sf"/>
</dbReference>
<dbReference type="AlphaFoldDB" id="A0A1I3MP63"/>
<dbReference type="Proteomes" id="UP000199518">
    <property type="component" value="Unassembled WGS sequence"/>
</dbReference>
<sequence>MRWPIRNQILLPLIGIQLVAIVSISGLAAWWSIWRVERQTEHRLANLAETIHNARFPMTRGVLEQMRGLSGCEFVIFDEFGNSTSSTVPLEREEIIRRDWHSRRSSIGSSTDLVRFQSGDDSAVGVPGLVNRTAADVIVLYPDVLLQAARRDALLLPVTLGLATLALTVGAVVLVARHIGRRIHAIERQVARVTENDFRAIPLSTCDDELRDLAASVNWMSEHLERMTAEIRGSERAKLLKQLAGGIAHQLRNSITGARMAVQLHQRRCKQTDDQSLQVALRQLLLTEEQIRGLVSLIRDEHRPRIAGQLDALILDVAGLLQPLCEHRQIRLVMSGDAGDVLVQDSDQMRAALLNLCMNAIEATVEGGQVEVHRSAAGDEAVIEVSDDGPGVPEAVLASLFDPFQSTKADGMGLGLALVRQAAHDHHGAVAYQRSQGRTVFHFSCRGISKTSAVAAQGVVGELTSMFGAKAGS</sequence>
<keyword evidence="6" id="KW-0808">Transferase</keyword>
<dbReference type="InterPro" id="IPR036890">
    <property type="entry name" value="HATPase_C_sf"/>
</dbReference>
<evidence type="ECO:0000313" key="14">
    <source>
        <dbReference type="Proteomes" id="UP000199518"/>
    </source>
</evidence>
<dbReference type="InterPro" id="IPR004358">
    <property type="entry name" value="Sig_transdc_His_kin-like_C"/>
</dbReference>
<dbReference type="SUPFAM" id="SSF55874">
    <property type="entry name" value="ATPase domain of HSP90 chaperone/DNA topoisomerase II/histidine kinase"/>
    <property type="match status" value="1"/>
</dbReference>
<dbReference type="PROSITE" id="PS50109">
    <property type="entry name" value="HIS_KIN"/>
    <property type="match status" value="1"/>
</dbReference>
<dbReference type="SMART" id="SM00387">
    <property type="entry name" value="HATPase_c"/>
    <property type="match status" value="1"/>
</dbReference>
<dbReference type="SUPFAM" id="SSF47384">
    <property type="entry name" value="Homodimeric domain of signal transducing histidine kinase"/>
    <property type="match status" value="1"/>
</dbReference>
<keyword evidence="10" id="KW-0472">Membrane</keyword>
<keyword evidence="9" id="KW-0067">ATP-binding</keyword>
<dbReference type="Pfam" id="PF02518">
    <property type="entry name" value="HATPase_c"/>
    <property type="match status" value="1"/>
</dbReference>
<dbReference type="Pfam" id="PF00672">
    <property type="entry name" value="HAMP"/>
    <property type="match status" value="1"/>
</dbReference>
<keyword evidence="10" id="KW-0812">Transmembrane</keyword>
<evidence type="ECO:0000256" key="6">
    <source>
        <dbReference type="ARBA" id="ARBA00022679"/>
    </source>
</evidence>
<keyword evidence="7" id="KW-0547">Nucleotide-binding</keyword>
<keyword evidence="4" id="KW-1003">Cell membrane</keyword>
<feature type="domain" description="Histidine kinase" evidence="11">
    <location>
        <begin position="246"/>
        <end position="444"/>
    </location>
</feature>
<organism evidence="13 14">
    <name type="scientific">Planctomicrobium piriforme</name>
    <dbReference type="NCBI Taxonomy" id="1576369"/>
    <lineage>
        <taxon>Bacteria</taxon>
        <taxon>Pseudomonadati</taxon>
        <taxon>Planctomycetota</taxon>
        <taxon>Planctomycetia</taxon>
        <taxon>Planctomycetales</taxon>
        <taxon>Planctomycetaceae</taxon>
        <taxon>Planctomicrobium</taxon>
    </lineage>
</organism>
<proteinExistence type="predicted"/>
<dbReference type="GO" id="GO:0005886">
    <property type="term" value="C:plasma membrane"/>
    <property type="evidence" value="ECO:0007669"/>
    <property type="project" value="UniProtKB-SubCell"/>
</dbReference>
<keyword evidence="8" id="KW-0418">Kinase</keyword>
<accession>A0A1I3MP63</accession>
<dbReference type="InterPro" id="IPR005467">
    <property type="entry name" value="His_kinase_dom"/>
</dbReference>
<evidence type="ECO:0000256" key="10">
    <source>
        <dbReference type="SAM" id="Phobius"/>
    </source>
</evidence>
<dbReference type="CDD" id="cd06225">
    <property type="entry name" value="HAMP"/>
    <property type="match status" value="1"/>
</dbReference>
<evidence type="ECO:0000256" key="8">
    <source>
        <dbReference type="ARBA" id="ARBA00022777"/>
    </source>
</evidence>
<feature type="transmembrane region" description="Helical" evidence="10">
    <location>
        <begin position="9"/>
        <end position="33"/>
    </location>
</feature>
<dbReference type="InterPro" id="IPR003661">
    <property type="entry name" value="HisK_dim/P_dom"/>
</dbReference>
<evidence type="ECO:0000313" key="13">
    <source>
        <dbReference type="EMBL" id="SFI98505.1"/>
    </source>
</evidence>
<dbReference type="SMART" id="SM00388">
    <property type="entry name" value="HisKA"/>
    <property type="match status" value="1"/>
</dbReference>
<keyword evidence="14" id="KW-1185">Reference proteome</keyword>
<dbReference type="PANTHER" id="PTHR44936">
    <property type="entry name" value="SENSOR PROTEIN CREC"/>
    <property type="match status" value="1"/>
</dbReference>
<gene>
    <name evidence="13" type="ORF">SAMN05421753_11459</name>
</gene>
<evidence type="ECO:0000256" key="1">
    <source>
        <dbReference type="ARBA" id="ARBA00000085"/>
    </source>
</evidence>
<evidence type="ECO:0000256" key="3">
    <source>
        <dbReference type="ARBA" id="ARBA00012438"/>
    </source>
</evidence>
<feature type="transmembrane region" description="Helical" evidence="10">
    <location>
        <begin position="154"/>
        <end position="176"/>
    </location>
</feature>
<dbReference type="Gene3D" id="1.10.287.130">
    <property type="match status" value="1"/>
</dbReference>
<dbReference type="GO" id="GO:0005524">
    <property type="term" value="F:ATP binding"/>
    <property type="evidence" value="ECO:0007669"/>
    <property type="project" value="UniProtKB-KW"/>
</dbReference>
<evidence type="ECO:0000259" key="12">
    <source>
        <dbReference type="PROSITE" id="PS50885"/>
    </source>
</evidence>
<dbReference type="CDD" id="cd00082">
    <property type="entry name" value="HisKA"/>
    <property type="match status" value="1"/>
</dbReference>
<keyword evidence="10" id="KW-1133">Transmembrane helix</keyword>
<dbReference type="InterPro" id="IPR003660">
    <property type="entry name" value="HAMP_dom"/>
</dbReference>
<evidence type="ECO:0000256" key="7">
    <source>
        <dbReference type="ARBA" id="ARBA00022741"/>
    </source>
</evidence>
<dbReference type="InterPro" id="IPR050980">
    <property type="entry name" value="2C_sensor_his_kinase"/>
</dbReference>
<dbReference type="RefSeq" id="WP_092052894.1">
    <property type="nucleotide sequence ID" value="NZ_FOQD01000014.1"/>
</dbReference>
<keyword evidence="5" id="KW-0597">Phosphoprotein</keyword>